<dbReference type="AlphaFoldDB" id="A0AAJ0LVH3"/>
<sequence length="225" mass="25110">MEEPDEFFTPQPTTTPLLASWRPAGAPAESDGSMGPPATPVKTPQDSARKRKTPAKSSDDGSEADANATPTKKARTTPKPRQRKPPGKTPNKSLALATSYDLCAEHDKMLIDMRDRGDAWPDIRAAWEKMVGDKTAHSTLPNRYSRLKSNFVVIKEEDNAKLIEAKQEIEADFEREMWSKIAERMVAKGADDYKADALHRQYKKLMLLADDLQKGKVVNDEKMEA</sequence>
<protein>
    <submittedName>
        <fullName evidence="2">Uncharacterized protein</fullName>
    </submittedName>
</protein>
<proteinExistence type="predicted"/>
<gene>
    <name evidence="2" type="ORF">LTR09_001946</name>
</gene>
<dbReference type="EMBL" id="JAWDJX010000004">
    <property type="protein sequence ID" value="KAK3056908.1"/>
    <property type="molecule type" value="Genomic_DNA"/>
</dbReference>
<feature type="region of interest" description="Disordered" evidence="1">
    <location>
        <begin position="1"/>
        <end position="94"/>
    </location>
</feature>
<name>A0AAJ0LVH3_9PEZI</name>
<organism evidence="2 3">
    <name type="scientific">Extremus antarcticus</name>
    <dbReference type="NCBI Taxonomy" id="702011"/>
    <lineage>
        <taxon>Eukaryota</taxon>
        <taxon>Fungi</taxon>
        <taxon>Dikarya</taxon>
        <taxon>Ascomycota</taxon>
        <taxon>Pezizomycotina</taxon>
        <taxon>Dothideomycetes</taxon>
        <taxon>Dothideomycetidae</taxon>
        <taxon>Mycosphaerellales</taxon>
        <taxon>Extremaceae</taxon>
        <taxon>Extremus</taxon>
    </lineage>
</organism>
<feature type="compositionally biased region" description="Low complexity" evidence="1">
    <location>
        <begin position="7"/>
        <end position="16"/>
    </location>
</feature>
<reference evidence="2" key="1">
    <citation type="submission" date="2023-04" db="EMBL/GenBank/DDBJ databases">
        <title>Black Yeasts Isolated from many extreme environments.</title>
        <authorList>
            <person name="Coleine C."/>
            <person name="Stajich J.E."/>
            <person name="Selbmann L."/>
        </authorList>
    </citation>
    <scope>NUCLEOTIDE SEQUENCE</scope>
    <source>
        <strain evidence="2">CCFEE 5312</strain>
    </source>
</reference>
<accession>A0AAJ0LVH3</accession>
<comment type="caution">
    <text evidence="2">The sequence shown here is derived from an EMBL/GenBank/DDBJ whole genome shotgun (WGS) entry which is preliminary data.</text>
</comment>
<keyword evidence="3" id="KW-1185">Reference proteome</keyword>
<dbReference type="Proteomes" id="UP001271007">
    <property type="component" value="Unassembled WGS sequence"/>
</dbReference>
<feature type="compositionally biased region" description="Basic residues" evidence="1">
    <location>
        <begin position="72"/>
        <end position="86"/>
    </location>
</feature>
<evidence type="ECO:0000256" key="1">
    <source>
        <dbReference type="SAM" id="MobiDB-lite"/>
    </source>
</evidence>
<evidence type="ECO:0000313" key="3">
    <source>
        <dbReference type="Proteomes" id="UP001271007"/>
    </source>
</evidence>
<evidence type="ECO:0000313" key="2">
    <source>
        <dbReference type="EMBL" id="KAK3056908.1"/>
    </source>
</evidence>